<dbReference type="PANTHER" id="PTHR11820:SF7">
    <property type="entry name" value="ACYLPYRUVASE FAHD1, MITOCHONDRIAL"/>
    <property type="match status" value="1"/>
</dbReference>
<keyword evidence="5" id="KW-1185">Reference proteome</keyword>
<dbReference type="GO" id="GO:0016853">
    <property type="term" value="F:isomerase activity"/>
    <property type="evidence" value="ECO:0007669"/>
    <property type="project" value="UniProtKB-KW"/>
</dbReference>
<dbReference type="EMBL" id="JAAIIF010000014">
    <property type="protein sequence ID" value="NMM96851.1"/>
    <property type="molecule type" value="Genomic_DNA"/>
</dbReference>
<reference evidence="4 5" key="1">
    <citation type="submission" date="2020-02" db="EMBL/GenBank/DDBJ databases">
        <title>Characterization of phylogenetic diversity of novel bifidobacterial species isolated in Czech ZOOs.</title>
        <authorList>
            <person name="Lugli G.A."/>
            <person name="Vera N.B."/>
            <person name="Ventura M."/>
        </authorList>
    </citation>
    <scope>NUCLEOTIDE SEQUENCE [LARGE SCALE GENOMIC DNA]</scope>
    <source>
        <strain evidence="4 5">DSM 109960</strain>
    </source>
</reference>
<dbReference type="InterPro" id="IPR011234">
    <property type="entry name" value="Fumarylacetoacetase-like_C"/>
</dbReference>
<dbReference type="PANTHER" id="PTHR11820">
    <property type="entry name" value="ACYLPYRUVASE"/>
    <property type="match status" value="1"/>
</dbReference>
<dbReference type="Pfam" id="PF10370">
    <property type="entry name" value="Rv2993c-like_N"/>
    <property type="match status" value="1"/>
</dbReference>
<proteinExistence type="predicted"/>
<gene>
    <name evidence="4" type="ORF">G1C98_1587</name>
</gene>
<dbReference type="Proteomes" id="UP000529710">
    <property type="component" value="Unassembled WGS sequence"/>
</dbReference>
<keyword evidence="4" id="KW-0413">Isomerase</keyword>
<sequence length="274" mass="29751">MRIARFSRNNTPGYAFVQKDEHDGEDYLVVLDGHPLLGGQVTPTGERFKVESEGVRLLSPVIPSKVYGLAKNYEAHAKFMNETGHSDIKHAPEDMMIFTKPATSVIGPDDPIIFPTCSNDMNYEPELAVVMGRVAKNVSVENAMDYVLGFTCVNDVTLRDLQGIDPMWTRAKGFDTSCPLGPWIVTRDDMDWANAKISFKLNGRTVKAASGTTANLIHGIPEQIAAISSFSTLLPGDVIMTGTPNASGSLKAGDEAMVIVEGIGALRNVVLRPR</sequence>
<evidence type="ECO:0000259" key="3">
    <source>
        <dbReference type="Pfam" id="PF10370"/>
    </source>
</evidence>
<evidence type="ECO:0000259" key="2">
    <source>
        <dbReference type="Pfam" id="PF01557"/>
    </source>
</evidence>
<keyword evidence="1" id="KW-0479">Metal-binding</keyword>
<comment type="caution">
    <text evidence="4">The sequence shown here is derived from an EMBL/GenBank/DDBJ whole genome shotgun (WGS) entry which is preliminary data.</text>
</comment>
<dbReference type="SUPFAM" id="SSF56529">
    <property type="entry name" value="FAH"/>
    <property type="match status" value="1"/>
</dbReference>
<feature type="domain" description="Rv2993c-like N-terminal" evidence="3">
    <location>
        <begin position="1"/>
        <end position="60"/>
    </location>
</feature>
<evidence type="ECO:0000256" key="1">
    <source>
        <dbReference type="ARBA" id="ARBA00022723"/>
    </source>
</evidence>
<dbReference type="Gene3D" id="2.30.30.370">
    <property type="entry name" value="FAH"/>
    <property type="match status" value="1"/>
</dbReference>
<organism evidence="4 5">
    <name type="scientific">Bifidobacterium erythrocebi</name>
    <dbReference type="NCBI Taxonomy" id="2675325"/>
    <lineage>
        <taxon>Bacteria</taxon>
        <taxon>Bacillati</taxon>
        <taxon>Actinomycetota</taxon>
        <taxon>Actinomycetes</taxon>
        <taxon>Bifidobacteriales</taxon>
        <taxon>Bifidobacteriaceae</taxon>
        <taxon>Bifidobacterium</taxon>
    </lineage>
</organism>
<evidence type="ECO:0000313" key="5">
    <source>
        <dbReference type="Proteomes" id="UP000529710"/>
    </source>
</evidence>
<dbReference type="Pfam" id="PF01557">
    <property type="entry name" value="FAA_hydrolase"/>
    <property type="match status" value="1"/>
</dbReference>
<dbReference type="InterPro" id="IPR036663">
    <property type="entry name" value="Fumarylacetoacetase_C_sf"/>
</dbReference>
<protein>
    <submittedName>
        <fullName evidence="4">2-hydroxyhepta-2,4-diene-1,7-dioate isomerase</fullName>
    </submittedName>
</protein>
<accession>A0A7Y0EWW2</accession>
<dbReference type="GO" id="GO:0046872">
    <property type="term" value="F:metal ion binding"/>
    <property type="evidence" value="ECO:0007669"/>
    <property type="project" value="UniProtKB-KW"/>
</dbReference>
<evidence type="ECO:0000313" key="4">
    <source>
        <dbReference type="EMBL" id="NMM96851.1"/>
    </source>
</evidence>
<dbReference type="AlphaFoldDB" id="A0A7Y0EWW2"/>
<feature type="domain" description="Fumarylacetoacetase-like C-terminal" evidence="2">
    <location>
        <begin position="65"/>
        <end position="270"/>
    </location>
</feature>
<dbReference type="RefSeq" id="WP_169080733.1">
    <property type="nucleotide sequence ID" value="NZ_JAAIIF010000014.1"/>
</dbReference>
<dbReference type="Gene3D" id="3.90.850.10">
    <property type="entry name" value="Fumarylacetoacetase-like, C-terminal domain"/>
    <property type="match status" value="1"/>
</dbReference>
<dbReference type="InterPro" id="IPR018833">
    <property type="entry name" value="Rv2993c-like_N"/>
</dbReference>
<dbReference type="GO" id="GO:0018773">
    <property type="term" value="F:acetylpyruvate hydrolase activity"/>
    <property type="evidence" value="ECO:0007669"/>
    <property type="project" value="TreeGrafter"/>
</dbReference>
<name>A0A7Y0EWW2_9BIFI</name>